<protein>
    <submittedName>
        <fullName evidence="1">Uncharacterized protein</fullName>
    </submittedName>
</protein>
<keyword evidence="2" id="KW-1185">Reference proteome</keyword>
<proteinExistence type="predicted"/>
<reference evidence="1" key="2">
    <citation type="submission" date="2023-06" db="EMBL/GenBank/DDBJ databases">
        <authorList>
            <person name="Swenson N.G."/>
            <person name="Wegrzyn J.L."/>
            <person name="Mcevoy S.L."/>
        </authorList>
    </citation>
    <scope>NUCLEOTIDE SEQUENCE</scope>
    <source>
        <strain evidence="1">NS2018</strain>
        <tissue evidence="1">Leaf</tissue>
    </source>
</reference>
<dbReference type="EMBL" id="JAUESC010000381">
    <property type="protein sequence ID" value="KAK0588895.1"/>
    <property type="molecule type" value="Genomic_DNA"/>
</dbReference>
<evidence type="ECO:0000313" key="1">
    <source>
        <dbReference type="EMBL" id="KAK0588895.1"/>
    </source>
</evidence>
<organism evidence="1 2">
    <name type="scientific">Acer saccharum</name>
    <name type="common">Sugar maple</name>
    <dbReference type="NCBI Taxonomy" id="4024"/>
    <lineage>
        <taxon>Eukaryota</taxon>
        <taxon>Viridiplantae</taxon>
        <taxon>Streptophyta</taxon>
        <taxon>Embryophyta</taxon>
        <taxon>Tracheophyta</taxon>
        <taxon>Spermatophyta</taxon>
        <taxon>Magnoliopsida</taxon>
        <taxon>eudicotyledons</taxon>
        <taxon>Gunneridae</taxon>
        <taxon>Pentapetalae</taxon>
        <taxon>rosids</taxon>
        <taxon>malvids</taxon>
        <taxon>Sapindales</taxon>
        <taxon>Sapindaceae</taxon>
        <taxon>Hippocastanoideae</taxon>
        <taxon>Acereae</taxon>
        <taxon>Acer</taxon>
    </lineage>
</organism>
<comment type="caution">
    <text evidence="1">The sequence shown here is derived from an EMBL/GenBank/DDBJ whole genome shotgun (WGS) entry which is preliminary data.</text>
</comment>
<gene>
    <name evidence="1" type="ORF">LWI29_006742</name>
</gene>
<reference evidence="1" key="1">
    <citation type="journal article" date="2022" name="Plant J.">
        <title>Strategies of tolerance reflected in two North American maple genomes.</title>
        <authorList>
            <person name="McEvoy S.L."/>
            <person name="Sezen U.U."/>
            <person name="Trouern-Trend A."/>
            <person name="McMahon S.M."/>
            <person name="Schaberg P.G."/>
            <person name="Yang J."/>
            <person name="Wegrzyn J.L."/>
            <person name="Swenson N.G."/>
        </authorList>
    </citation>
    <scope>NUCLEOTIDE SEQUENCE</scope>
    <source>
        <strain evidence="1">NS2018</strain>
    </source>
</reference>
<evidence type="ECO:0000313" key="2">
    <source>
        <dbReference type="Proteomes" id="UP001168877"/>
    </source>
</evidence>
<dbReference type="Proteomes" id="UP001168877">
    <property type="component" value="Unassembled WGS sequence"/>
</dbReference>
<accession>A0AA39VQ93</accession>
<dbReference type="AlphaFoldDB" id="A0AA39VQ93"/>
<sequence>MYGVIERGRQHIIPRPILLEISDKKEEAGRRRRFYYDRCWAERDEFVGLVQDCWFRDDGRDCISRVVNRLASCASQLQLWNRSNRKVLNGNIDRKKKELAFLNVDQIAVEWRRIRMVEGELDDFLKVEEVFWKQRAKVSWMKEGDRNTRFFHAKASARKKRNFLSGLRDDSGVFQTEESVMEGIISEYFSSLFASSQPSRQQTELVLNSVENVLAPNMREELDSPFTAEDVRVVLFQMHPDNSPCYCCEEPGRGWRADCGDELAVDGEPDVTRIGAVDSGVAAAGDGSSSMIAAADEES</sequence>
<name>A0AA39VQ93_ACESA</name>